<dbReference type="AlphaFoldDB" id="A0A2J6T059"/>
<feature type="compositionally biased region" description="Polar residues" evidence="1">
    <location>
        <begin position="51"/>
        <end position="64"/>
    </location>
</feature>
<dbReference type="GO" id="GO:0016538">
    <property type="term" value="F:cyclin-dependent protein serine/threonine kinase regulator activity"/>
    <property type="evidence" value="ECO:0007669"/>
    <property type="project" value="TreeGrafter"/>
</dbReference>
<name>A0A2J6T059_9HELO</name>
<dbReference type="CDD" id="cd20558">
    <property type="entry name" value="CYCLIN_ScPCL7-like"/>
    <property type="match status" value="1"/>
</dbReference>
<dbReference type="GO" id="GO:0000307">
    <property type="term" value="C:cyclin-dependent protein kinase holoenzyme complex"/>
    <property type="evidence" value="ECO:0007669"/>
    <property type="project" value="TreeGrafter"/>
</dbReference>
<dbReference type="Proteomes" id="UP000235371">
    <property type="component" value="Unassembled WGS sequence"/>
</dbReference>
<protein>
    <submittedName>
        <fullName evidence="2">Cyclin-domain-containing protein</fullName>
    </submittedName>
</protein>
<dbReference type="Pfam" id="PF21203">
    <property type="entry name" value="ECM10"/>
    <property type="match status" value="1"/>
</dbReference>
<evidence type="ECO:0000313" key="2">
    <source>
        <dbReference type="EMBL" id="PMD56397.1"/>
    </source>
</evidence>
<dbReference type="GeneID" id="36583445"/>
<accession>A0A2J6T059</accession>
<dbReference type="RefSeq" id="XP_024733301.1">
    <property type="nucleotide sequence ID" value="XM_024875365.1"/>
</dbReference>
<dbReference type="Gene3D" id="1.10.472.10">
    <property type="entry name" value="Cyclin-like"/>
    <property type="match status" value="1"/>
</dbReference>
<dbReference type="OrthoDB" id="337735at2759"/>
<feature type="compositionally biased region" description="Basic and acidic residues" evidence="1">
    <location>
        <begin position="1"/>
        <end position="10"/>
    </location>
</feature>
<keyword evidence="3" id="KW-1185">Reference proteome</keyword>
<dbReference type="PANTHER" id="PTHR15615:SF117">
    <property type="entry name" value="PHO85 CYCLIN PHO80"/>
    <property type="match status" value="1"/>
</dbReference>
<feature type="region of interest" description="Disordered" evidence="1">
    <location>
        <begin position="245"/>
        <end position="277"/>
    </location>
</feature>
<feature type="compositionally biased region" description="Pro residues" evidence="1">
    <location>
        <begin position="25"/>
        <end position="34"/>
    </location>
</feature>
<dbReference type="SUPFAM" id="SSF47954">
    <property type="entry name" value="Cyclin-like"/>
    <property type="match status" value="1"/>
</dbReference>
<dbReference type="PANTHER" id="PTHR15615">
    <property type="match status" value="1"/>
</dbReference>
<evidence type="ECO:0000313" key="3">
    <source>
        <dbReference type="Proteomes" id="UP000235371"/>
    </source>
</evidence>
<sequence length="510" mass="55560">MDPPRTEPVRVEAPPPQPAASAPPIVAPAPPSPTKPILQPESPALKRRQSQDIPTALVSSSQTLPPKRAKSDQTPVKVLPSKYEFCPVDDMVVVISHMISELIETNDQLPLRSGVLTRFHSRTPPGISVLDYLRRLAKHATLTPPLLLSMVYYIDRLCLLYPAFTITTLTVHRFLITAATVAAKGLSDSFWNNATYARVGGIKIAELGLLELDFLYRLDWKIVPNPETLVDYYRGLVGRAPGYEIEDEGTTSCSDAEDDEDDIESPEEVASSAPATENTDVQWKQWMDDVSMQHMKKKKRWGEFVLPDSPSLIARHFKMKFLPILAALCAPVFSASSDLIDSTTVYIQSVESTAAPAIPLAEIKYNPSTLSAELASFDFPELDPESKLLRVGVYDVATSSWKSSTSTTSAESFAKGYSPTLVLSLDAQGGVIGVSLKSAKIDAGQTRDFGPKVKVLKTAKAPTPALNRAVVLSPEGKLEEPVAEKTMLQKYWWVLLAGVLLLMSGGGGGE</sequence>
<gene>
    <name evidence="2" type="ORF">K444DRAFT_536327</name>
</gene>
<evidence type="ECO:0000256" key="1">
    <source>
        <dbReference type="SAM" id="MobiDB-lite"/>
    </source>
</evidence>
<dbReference type="STRING" id="1095630.A0A2J6T059"/>
<dbReference type="GO" id="GO:0005634">
    <property type="term" value="C:nucleus"/>
    <property type="evidence" value="ECO:0007669"/>
    <property type="project" value="TreeGrafter"/>
</dbReference>
<dbReference type="EMBL" id="KZ613848">
    <property type="protein sequence ID" value="PMD56397.1"/>
    <property type="molecule type" value="Genomic_DNA"/>
</dbReference>
<dbReference type="GO" id="GO:0019901">
    <property type="term" value="F:protein kinase binding"/>
    <property type="evidence" value="ECO:0007669"/>
    <property type="project" value="InterPro"/>
</dbReference>
<proteinExistence type="predicted"/>
<organism evidence="2 3">
    <name type="scientific">Hyaloscypha bicolor E</name>
    <dbReference type="NCBI Taxonomy" id="1095630"/>
    <lineage>
        <taxon>Eukaryota</taxon>
        <taxon>Fungi</taxon>
        <taxon>Dikarya</taxon>
        <taxon>Ascomycota</taxon>
        <taxon>Pezizomycotina</taxon>
        <taxon>Leotiomycetes</taxon>
        <taxon>Helotiales</taxon>
        <taxon>Hyaloscyphaceae</taxon>
        <taxon>Hyaloscypha</taxon>
        <taxon>Hyaloscypha bicolor</taxon>
    </lineage>
</organism>
<dbReference type="InterPro" id="IPR036915">
    <property type="entry name" value="Cyclin-like_sf"/>
</dbReference>
<feature type="region of interest" description="Disordered" evidence="1">
    <location>
        <begin position="1"/>
        <end position="75"/>
    </location>
</feature>
<reference evidence="2 3" key="1">
    <citation type="submission" date="2016-04" db="EMBL/GenBank/DDBJ databases">
        <title>A degradative enzymes factory behind the ericoid mycorrhizal symbiosis.</title>
        <authorList>
            <consortium name="DOE Joint Genome Institute"/>
            <person name="Martino E."/>
            <person name="Morin E."/>
            <person name="Grelet G."/>
            <person name="Kuo A."/>
            <person name="Kohler A."/>
            <person name="Daghino S."/>
            <person name="Barry K."/>
            <person name="Choi C."/>
            <person name="Cichocki N."/>
            <person name="Clum A."/>
            <person name="Copeland A."/>
            <person name="Hainaut M."/>
            <person name="Haridas S."/>
            <person name="Labutti K."/>
            <person name="Lindquist E."/>
            <person name="Lipzen A."/>
            <person name="Khouja H.-R."/>
            <person name="Murat C."/>
            <person name="Ohm R."/>
            <person name="Olson A."/>
            <person name="Spatafora J."/>
            <person name="Veneault-Fourrey C."/>
            <person name="Henrissat B."/>
            <person name="Grigoriev I."/>
            <person name="Martin F."/>
            <person name="Perotto S."/>
        </authorList>
    </citation>
    <scope>NUCLEOTIDE SEQUENCE [LARGE SCALE GENOMIC DNA]</scope>
    <source>
        <strain evidence="2 3">E</strain>
    </source>
</reference>
<dbReference type="InParanoid" id="A0A2J6T059"/>
<dbReference type="Pfam" id="PF08613">
    <property type="entry name" value="Cyclin"/>
    <property type="match status" value="1"/>
</dbReference>
<dbReference type="InterPro" id="IPR013922">
    <property type="entry name" value="Cyclin_PHO80-like"/>
</dbReference>
<feature type="compositionally biased region" description="Acidic residues" evidence="1">
    <location>
        <begin position="245"/>
        <end position="267"/>
    </location>
</feature>